<keyword evidence="5" id="KW-1185">Reference proteome</keyword>
<keyword evidence="2" id="KW-0732">Signal</keyword>
<dbReference type="GO" id="GO:0008320">
    <property type="term" value="F:protein transmembrane transporter activity"/>
    <property type="evidence" value="ECO:0007669"/>
    <property type="project" value="TreeGrafter"/>
</dbReference>
<evidence type="ECO:0000313" key="4">
    <source>
        <dbReference type="EMBL" id="NMD99629.1"/>
    </source>
</evidence>
<accession>A0A848B5M7</accession>
<protein>
    <submittedName>
        <fullName evidence="4">ShlB/FhaC/HecB family hemolysin secretion/activation protein</fullName>
    </submittedName>
</protein>
<dbReference type="GO" id="GO:0046819">
    <property type="term" value="P:protein secretion by the type V secretion system"/>
    <property type="evidence" value="ECO:0007669"/>
    <property type="project" value="TreeGrafter"/>
</dbReference>
<dbReference type="RefSeq" id="WP_170077895.1">
    <property type="nucleotide sequence ID" value="NZ_JABAFA010000041.1"/>
</dbReference>
<dbReference type="PANTHER" id="PTHR34597:SF3">
    <property type="entry name" value="OUTER MEMBRANE TRANSPORTER CDIB"/>
    <property type="match status" value="1"/>
</dbReference>
<evidence type="ECO:0000313" key="5">
    <source>
        <dbReference type="Proteomes" id="UP000543804"/>
    </source>
</evidence>
<gene>
    <name evidence="4" type="ORF">HF878_09185</name>
</gene>
<organism evidence="4 5">
    <name type="scientific">Selenomonas bovis</name>
    <dbReference type="NCBI Taxonomy" id="416586"/>
    <lineage>
        <taxon>Bacteria</taxon>
        <taxon>Bacillati</taxon>
        <taxon>Bacillota</taxon>
        <taxon>Negativicutes</taxon>
        <taxon>Selenomonadales</taxon>
        <taxon>Selenomonadaceae</taxon>
        <taxon>Selenomonas</taxon>
    </lineage>
</organism>
<evidence type="ECO:0000256" key="1">
    <source>
        <dbReference type="SAM" id="MobiDB-lite"/>
    </source>
</evidence>
<dbReference type="Proteomes" id="UP000543804">
    <property type="component" value="Unassembled WGS sequence"/>
</dbReference>
<dbReference type="AlphaFoldDB" id="A0A848B5M7"/>
<dbReference type="InterPro" id="IPR051544">
    <property type="entry name" value="TPS_OM_transporter"/>
</dbReference>
<name>A0A848B5M7_9FIRM</name>
<reference evidence="4 5" key="1">
    <citation type="submission" date="2020-04" db="EMBL/GenBank/DDBJ databases">
        <authorList>
            <person name="Hitch T.C.A."/>
            <person name="Wylensek D."/>
            <person name="Clavel T."/>
        </authorList>
    </citation>
    <scope>NUCLEOTIDE SEQUENCE [LARGE SCALE GENOMIC DNA]</scope>
    <source>
        <strain evidence="4 5">PG-130-P53-12</strain>
    </source>
</reference>
<feature type="chain" id="PRO_5033050967" evidence="2">
    <location>
        <begin position="34"/>
        <end position="498"/>
    </location>
</feature>
<dbReference type="InterPro" id="IPR005565">
    <property type="entry name" value="Hemolysn_activator_HlyB_C"/>
</dbReference>
<evidence type="ECO:0000256" key="2">
    <source>
        <dbReference type="SAM" id="SignalP"/>
    </source>
</evidence>
<feature type="signal peptide" evidence="2">
    <location>
        <begin position="1"/>
        <end position="33"/>
    </location>
</feature>
<sequence>MIRKQNIAWRRLTTAVLAGVGVFTLLGTTQVMAANKTTEHEIAQNQAGKELERQQQSQHTGQAVRADRITVPVTAVKIDSSDSLPESMVRHLLPALNADKINIHELSKEIQLVNDTGAAKLNATFASNHDGTFTVHVQNEARKNGRVNLSVANTGNDYTGDWRTTLSYINNNMTQRADSFGVAYVTSPDEHFDDVKQAAISYRTLLPRAGGALTLNASYSDVDNGNVSPTAYRGFLDYQAAGIGRNLGMRYQHYLAYTSREKDALTFGLDYRYSKTESSIEMGGDSLDIPDQKYDMLLGSVGFEHNNRDLYHAFSYQAGVSTNLGGDAGEYEAAAPGSKQHFTFYTAGLGYQARSKSDWLINARAHGQYTSDHMPILAQLGAGGMYTVRGFAGTIASADKGIIGNLEIYTPEVAPNLRLLAFLDYGNLTNNTNSLTTSKHYEDLASTGVGLRYTDAKHNLALAVDYAKVINDVSDYTLSSSAPHANHRRWNMMFTIGF</sequence>
<proteinExistence type="predicted"/>
<evidence type="ECO:0000259" key="3">
    <source>
        <dbReference type="Pfam" id="PF03865"/>
    </source>
</evidence>
<dbReference type="Pfam" id="PF03865">
    <property type="entry name" value="ShlB"/>
    <property type="match status" value="1"/>
</dbReference>
<feature type="domain" description="Haemolysin activator HlyB C-terminal" evidence="3">
    <location>
        <begin position="134"/>
        <end position="452"/>
    </location>
</feature>
<dbReference type="Gene3D" id="2.40.160.50">
    <property type="entry name" value="membrane protein fhac: a member of the omp85/tpsb transporter family"/>
    <property type="match status" value="1"/>
</dbReference>
<comment type="caution">
    <text evidence="4">The sequence shown here is derived from an EMBL/GenBank/DDBJ whole genome shotgun (WGS) entry which is preliminary data.</text>
</comment>
<dbReference type="EMBL" id="JABAFA010000041">
    <property type="protein sequence ID" value="NMD99629.1"/>
    <property type="molecule type" value="Genomic_DNA"/>
</dbReference>
<feature type="region of interest" description="Disordered" evidence="1">
    <location>
        <begin position="41"/>
        <end position="64"/>
    </location>
</feature>
<dbReference type="PANTHER" id="PTHR34597">
    <property type="entry name" value="SLR1661 PROTEIN"/>
    <property type="match status" value="1"/>
</dbReference>
<dbReference type="GO" id="GO:0098046">
    <property type="term" value="C:type V protein secretion system complex"/>
    <property type="evidence" value="ECO:0007669"/>
    <property type="project" value="TreeGrafter"/>
</dbReference>